<evidence type="ECO:0000256" key="1">
    <source>
        <dbReference type="SAM" id="MobiDB-lite"/>
    </source>
</evidence>
<dbReference type="SUPFAM" id="SSF51120">
    <property type="entry name" value="beta-Roll"/>
    <property type="match status" value="1"/>
</dbReference>
<organism evidence="2 3">
    <name type="scientific">Liparis tanakae</name>
    <name type="common">Tanaka's snailfish</name>
    <dbReference type="NCBI Taxonomy" id="230148"/>
    <lineage>
        <taxon>Eukaryota</taxon>
        <taxon>Metazoa</taxon>
        <taxon>Chordata</taxon>
        <taxon>Craniata</taxon>
        <taxon>Vertebrata</taxon>
        <taxon>Euteleostomi</taxon>
        <taxon>Actinopterygii</taxon>
        <taxon>Neopterygii</taxon>
        <taxon>Teleostei</taxon>
        <taxon>Neoteleostei</taxon>
        <taxon>Acanthomorphata</taxon>
        <taxon>Eupercaria</taxon>
        <taxon>Perciformes</taxon>
        <taxon>Cottioidei</taxon>
        <taxon>Cottales</taxon>
        <taxon>Liparidae</taxon>
        <taxon>Liparis</taxon>
    </lineage>
</organism>
<gene>
    <name evidence="2" type="ORF">EYF80_059456</name>
</gene>
<comment type="caution">
    <text evidence="2">The sequence shown here is derived from an EMBL/GenBank/DDBJ whole genome shotgun (WGS) entry which is preliminary data.</text>
</comment>
<dbReference type="AlphaFoldDB" id="A0A4Z2EQ04"/>
<proteinExistence type="predicted"/>
<accession>A0A4Z2EQ04</accession>
<evidence type="ECO:0000313" key="2">
    <source>
        <dbReference type="EMBL" id="TNN30392.1"/>
    </source>
</evidence>
<keyword evidence="3" id="KW-1185">Reference proteome</keyword>
<dbReference type="InterPro" id="IPR011049">
    <property type="entry name" value="Serralysin-like_metalloprot_C"/>
</dbReference>
<reference evidence="2 3" key="1">
    <citation type="submission" date="2019-03" db="EMBL/GenBank/DDBJ databases">
        <title>First draft genome of Liparis tanakae, snailfish: a comprehensive survey of snailfish specific genes.</title>
        <authorList>
            <person name="Kim W."/>
            <person name="Song I."/>
            <person name="Jeong J.-H."/>
            <person name="Kim D."/>
            <person name="Kim S."/>
            <person name="Ryu S."/>
            <person name="Song J.Y."/>
            <person name="Lee S.K."/>
        </authorList>
    </citation>
    <scope>NUCLEOTIDE SEQUENCE [LARGE SCALE GENOMIC DNA]</scope>
    <source>
        <tissue evidence="2">Muscle</tissue>
    </source>
</reference>
<sequence length="211" mass="20347">MEAVGVGQTGAPLYLGLHQQRLGPLARHEAHGRLGDAAARLWVAKRRAGHLTADGHTFSTDDELALALISWMASARWAAGVETGSGGPALETGSGGPALEPGSGGPALVTGSGGPVVVPGSGGPALVTGSGGAVVVPGSGGPALVTGSGGPALVTGSGGPVVVPGSGGPVVVPGSGGPALETHTTLEETVWGKARLAQSPPPGPRQRNRCV</sequence>
<feature type="region of interest" description="Disordered" evidence="1">
    <location>
        <begin position="84"/>
        <end position="107"/>
    </location>
</feature>
<evidence type="ECO:0000313" key="3">
    <source>
        <dbReference type="Proteomes" id="UP000314294"/>
    </source>
</evidence>
<dbReference type="Proteomes" id="UP000314294">
    <property type="component" value="Unassembled WGS sequence"/>
</dbReference>
<dbReference type="EMBL" id="SRLO01004538">
    <property type="protein sequence ID" value="TNN30392.1"/>
    <property type="molecule type" value="Genomic_DNA"/>
</dbReference>
<protein>
    <submittedName>
        <fullName evidence="2">Uncharacterized protein</fullName>
    </submittedName>
</protein>
<name>A0A4Z2EQ04_9TELE</name>